<comment type="caution">
    <text evidence="1">The sequence shown here is derived from an EMBL/GenBank/DDBJ whole genome shotgun (WGS) entry which is preliminary data.</text>
</comment>
<dbReference type="Proteomes" id="UP001604277">
    <property type="component" value="Unassembled WGS sequence"/>
</dbReference>
<proteinExistence type="predicted"/>
<evidence type="ECO:0000313" key="2">
    <source>
        <dbReference type="Proteomes" id="UP001604277"/>
    </source>
</evidence>
<dbReference type="PANTHER" id="PTHR36715:SF1">
    <property type="entry name" value="PROTEIN, PUTATIVE-RELATED"/>
    <property type="match status" value="1"/>
</dbReference>
<dbReference type="PANTHER" id="PTHR36715">
    <property type="entry name" value="BNAANNG41370D PROTEIN"/>
    <property type="match status" value="1"/>
</dbReference>
<keyword evidence="2" id="KW-1185">Reference proteome</keyword>
<organism evidence="1 2">
    <name type="scientific">Forsythia ovata</name>
    <dbReference type="NCBI Taxonomy" id="205694"/>
    <lineage>
        <taxon>Eukaryota</taxon>
        <taxon>Viridiplantae</taxon>
        <taxon>Streptophyta</taxon>
        <taxon>Embryophyta</taxon>
        <taxon>Tracheophyta</taxon>
        <taxon>Spermatophyta</taxon>
        <taxon>Magnoliopsida</taxon>
        <taxon>eudicotyledons</taxon>
        <taxon>Gunneridae</taxon>
        <taxon>Pentapetalae</taxon>
        <taxon>asterids</taxon>
        <taxon>lamiids</taxon>
        <taxon>Lamiales</taxon>
        <taxon>Oleaceae</taxon>
        <taxon>Forsythieae</taxon>
        <taxon>Forsythia</taxon>
    </lineage>
</organism>
<sequence length="103" mass="11200">MVFTVEGNDKGDGVVFGGYDTRMPRRVPAISAEWRSPDESVTAVVSLATSSVEKVYLRDNVTGVLTVGDVRNVTVPLENVVEYELGGSTRHGSFPMLNPELTR</sequence>
<accession>A0ABD1WA48</accession>
<name>A0ABD1WA48_9LAMI</name>
<gene>
    <name evidence="1" type="ORF">Fot_15670</name>
</gene>
<protein>
    <submittedName>
        <fullName evidence="1">Uncharacterized protein</fullName>
    </submittedName>
</protein>
<evidence type="ECO:0000313" key="1">
    <source>
        <dbReference type="EMBL" id="KAL2546437.1"/>
    </source>
</evidence>
<dbReference type="EMBL" id="JBFOLJ010000004">
    <property type="protein sequence ID" value="KAL2546437.1"/>
    <property type="molecule type" value="Genomic_DNA"/>
</dbReference>
<dbReference type="AlphaFoldDB" id="A0ABD1WA48"/>
<reference evidence="2" key="1">
    <citation type="submission" date="2024-07" db="EMBL/GenBank/DDBJ databases">
        <title>Two chromosome-level genome assemblies of Korean endemic species Abeliophyllum distichum and Forsythia ovata (Oleaceae).</title>
        <authorList>
            <person name="Jang H."/>
        </authorList>
    </citation>
    <scope>NUCLEOTIDE SEQUENCE [LARGE SCALE GENOMIC DNA]</scope>
</reference>